<dbReference type="AlphaFoldDB" id="A0A1B7VGU9"/>
<reference evidence="1 2" key="1">
    <citation type="submission" date="2015-09" db="EMBL/GenBank/DDBJ databases">
        <title>Whole genome shotgun sequence assembly of Aphanizomenon flos-aquae UKL13.</title>
        <authorList>
            <person name="Driscoll C."/>
        </authorList>
    </citation>
    <scope>NUCLEOTIDE SEQUENCE [LARGE SCALE GENOMIC DNA]</scope>
    <source>
        <strain evidence="1">MDT13</strain>
    </source>
</reference>
<gene>
    <name evidence="1" type="ORF">AN481_19005</name>
</gene>
<sequence>MSMLHFIPEIRLAFMVGFYAIVTKASEFNCKKYNLSIDRDDQPAIILVKMTQCVSAPKLSNQDTDNES</sequence>
<accession>A0A1B7VGU9</accession>
<organism evidence="1 2">
    <name type="scientific">Aphanizomenon flos-aquae LD13</name>
    <dbReference type="NCBI Taxonomy" id="1710894"/>
    <lineage>
        <taxon>Bacteria</taxon>
        <taxon>Bacillati</taxon>
        <taxon>Cyanobacteriota</taxon>
        <taxon>Cyanophyceae</taxon>
        <taxon>Nostocales</taxon>
        <taxon>Aphanizomenonaceae</taxon>
        <taxon>Aphanizomenon</taxon>
    </lineage>
</organism>
<protein>
    <submittedName>
        <fullName evidence="1">Uncharacterized protein</fullName>
    </submittedName>
</protein>
<comment type="caution">
    <text evidence="1">The sequence shown here is derived from an EMBL/GenBank/DDBJ whole genome shotgun (WGS) entry which is preliminary data.</text>
</comment>
<dbReference type="Proteomes" id="UP000092382">
    <property type="component" value="Unassembled WGS sequence"/>
</dbReference>
<dbReference type="PATRIC" id="fig|1710894.3.peg.3655"/>
<dbReference type="EMBL" id="LJOY01000122">
    <property type="protein sequence ID" value="OBQ17203.1"/>
    <property type="molecule type" value="Genomic_DNA"/>
</dbReference>
<name>A0A1B7VGU9_APHFL</name>
<evidence type="ECO:0000313" key="1">
    <source>
        <dbReference type="EMBL" id="OBQ17203.1"/>
    </source>
</evidence>
<proteinExistence type="predicted"/>
<evidence type="ECO:0000313" key="2">
    <source>
        <dbReference type="Proteomes" id="UP000092382"/>
    </source>
</evidence>